<dbReference type="PROSITE" id="PS00108">
    <property type="entry name" value="PROTEIN_KINASE_ST"/>
    <property type="match status" value="1"/>
</dbReference>
<dbReference type="KEGG" id="knv:Pan216_26890"/>
<dbReference type="Gene3D" id="1.10.510.10">
    <property type="entry name" value="Transferase(Phosphotransferase) domain 1"/>
    <property type="match status" value="1"/>
</dbReference>
<feature type="transmembrane region" description="Helical" evidence="5">
    <location>
        <begin position="440"/>
        <end position="463"/>
    </location>
</feature>
<dbReference type="Gene3D" id="3.30.200.20">
    <property type="entry name" value="Phosphorylase Kinase, domain 1"/>
    <property type="match status" value="1"/>
</dbReference>
<dbReference type="GO" id="GO:0005524">
    <property type="term" value="F:ATP binding"/>
    <property type="evidence" value="ECO:0007669"/>
    <property type="project" value="UniProtKB-KW"/>
</dbReference>
<dbReference type="EC" id="2.7.11.1" evidence="7"/>
<evidence type="ECO:0000256" key="3">
    <source>
        <dbReference type="ARBA" id="ARBA00022777"/>
    </source>
</evidence>
<dbReference type="PANTHER" id="PTHR43289">
    <property type="entry name" value="MITOGEN-ACTIVATED PROTEIN KINASE KINASE KINASE 20-RELATED"/>
    <property type="match status" value="1"/>
</dbReference>
<feature type="transmembrane region" description="Helical" evidence="5">
    <location>
        <begin position="753"/>
        <end position="775"/>
    </location>
</feature>
<organism evidence="7 8">
    <name type="scientific">Kolteria novifilia</name>
    <dbReference type="NCBI Taxonomy" id="2527975"/>
    <lineage>
        <taxon>Bacteria</taxon>
        <taxon>Pseudomonadati</taxon>
        <taxon>Planctomycetota</taxon>
        <taxon>Planctomycetia</taxon>
        <taxon>Kolteriales</taxon>
        <taxon>Kolteriaceae</taxon>
        <taxon>Kolteria</taxon>
    </lineage>
</organism>
<dbReference type="GO" id="GO:0004674">
    <property type="term" value="F:protein serine/threonine kinase activity"/>
    <property type="evidence" value="ECO:0007669"/>
    <property type="project" value="UniProtKB-EC"/>
</dbReference>
<evidence type="ECO:0000256" key="1">
    <source>
        <dbReference type="ARBA" id="ARBA00022679"/>
    </source>
</evidence>
<dbReference type="PROSITE" id="PS50011">
    <property type="entry name" value="PROTEIN_KINASE_DOM"/>
    <property type="match status" value="1"/>
</dbReference>
<dbReference type="Proteomes" id="UP000317093">
    <property type="component" value="Chromosome"/>
</dbReference>
<dbReference type="InterPro" id="IPR011009">
    <property type="entry name" value="Kinase-like_dom_sf"/>
</dbReference>
<evidence type="ECO:0000313" key="7">
    <source>
        <dbReference type="EMBL" id="QDU61824.1"/>
    </source>
</evidence>
<dbReference type="CDD" id="cd14014">
    <property type="entry name" value="STKc_PknB_like"/>
    <property type="match status" value="1"/>
</dbReference>
<keyword evidence="5" id="KW-1133">Transmembrane helix</keyword>
<keyword evidence="5" id="KW-0472">Membrane</keyword>
<feature type="domain" description="Protein kinase" evidence="6">
    <location>
        <begin position="121"/>
        <end position="415"/>
    </location>
</feature>
<gene>
    <name evidence="7" type="primary">pknD_18</name>
    <name evidence="7" type="ORF">Pan216_26890</name>
</gene>
<dbReference type="InterPro" id="IPR008271">
    <property type="entry name" value="Ser/Thr_kinase_AS"/>
</dbReference>
<keyword evidence="3 7" id="KW-0418">Kinase</keyword>
<keyword evidence="1 7" id="KW-0808">Transferase</keyword>
<sequence length="799" mass="89886">MHDETDRLFAAGALLHGILDEGALVRGLLLAAHEPAKSLVDVLVGHGLLAGSEQERFSRSLEKRLDDATSEVDRRELLHRLLAQHISEAVERVRDPILRRYLNGDWSKGQGIDGSDGRESCRLLELYRRGGFGEVWRGHEVALDREVAVKQLRAQSLVNDEARRRFLREAQVIARLQHPNIVPIYSIWTDERGNPRYSMRFVEGRTFDEVIQEFHASTSERRCDPVRLNILMSIFLDVCDAVAFAHSREIVHRDLKPANIMVSGFGQVVVLDWGLAKILGGADEGSERPLDENDLSNAPCLEETREGLVVGSPLYMAPEQAAGTNTRVGPATDIYGLGAILFKVLTGESPHQRHAARNAKAHFEDIVHAETPRVRRLARWVPKALDAICARAMEKEPSERYESVGELELDIRRWLVGEPVAAYPEPTRARVARWFVRRRLGTLLCASFLVLTAVLASASMFLVDTHQQVIDDEMHRQIDRSMQSQQKLFQQRMVEIEGDLQIVVRLSSVRQYLDHVLESDNDIRGEEPKTILEDVGQFLNSNRDYRSIGLSLVGRGPDLTFEVMPNGDGVPPSIRQTVLPESIDEFLWECRSLPVATVRMTAWWDESRDPSKAVRLFAVAPLTDPSDAVSIIAFIEADIGLLDLSTHREDLVRTDIYLTDHRGVILASRSDRQAIVPDATTRIEDVVPELGPYYATDLSLVRGDALSMSGENWAARVEPVNNDLFSLDRSLHLAKVRHVAPFLDMIRARRDRVVLTELLLLVGALIVIVVLFWILTPRSNWLRVGATSPPLRDQRKLTG</sequence>
<dbReference type="Pfam" id="PF00069">
    <property type="entry name" value="Pkinase"/>
    <property type="match status" value="1"/>
</dbReference>
<protein>
    <submittedName>
        <fullName evidence="7">Serine/threonine-protein kinase PknD</fullName>
        <ecNumber evidence="7">2.7.11.1</ecNumber>
    </submittedName>
</protein>
<keyword evidence="8" id="KW-1185">Reference proteome</keyword>
<dbReference type="InterPro" id="IPR000719">
    <property type="entry name" value="Prot_kinase_dom"/>
</dbReference>
<dbReference type="EMBL" id="CP036279">
    <property type="protein sequence ID" value="QDU61824.1"/>
    <property type="molecule type" value="Genomic_DNA"/>
</dbReference>
<proteinExistence type="predicted"/>
<dbReference type="PANTHER" id="PTHR43289:SF6">
    <property type="entry name" value="SERINE_THREONINE-PROTEIN KINASE NEKL-3"/>
    <property type="match status" value="1"/>
</dbReference>
<evidence type="ECO:0000256" key="5">
    <source>
        <dbReference type="SAM" id="Phobius"/>
    </source>
</evidence>
<reference evidence="7 8" key="1">
    <citation type="submission" date="2019-02" db="EMBL/GenBank/DDBJ databases">
        <title>Deep-cultivation of Planctomycetes and their phenomic and genomic characterization uncovers novel biology.</title>
        <authorList>
            <person name="Wiegand S."/>
            <person name="Jogler M."/>
            <person name="Boedeker C."/>
            <person name="Pinto D."/>
            <person name="Vollmers J."/>
            <person name="Rivas-Marin E."/>
            <person name="Kohn T."/>
            <person name="Peeters S.H."/>
            <person name="Heuer A."/>
            <person name="Rast P."/>
            <person name="Oberbeckmann S."/>
            <person name="Bunk B."/>
            <person name="Jeske O."/>
            <person name="Meyerdierks A."/>
            <person name="Storesund J.E."/>
            <person name="Kallscheuer N."/>
            <person name="Luecker S."/>
            <person name="Lage O.M."/>
            <person name="Pohl T."/>
            <person name="Merkel B.J."/>
            <person name="Hornburger P."/>
            <person name="Mueller R.-W."/>
            <person name="Bruemmer F."/>
            <person name="Labrenz M."/>
            <person name="Spormann A.M."/>
            <person name="Op den Camp H."/>
            <person name="Overmann J."/>
            <person name="Amann R."/>
            <person name="Jetten M.S.M."/>
            <person name="Mascher T."/>
            <person name="Medema M.H."/>
            <person name="Devos D.P."/>
            <person name="Kaster A.-K."/>
            <person name="Ovreas L."/>
            <person name="Rohde M."/>
            <person name="Galperin M.Y."/>
            <person name="Jogler C."/>
        </authorList>
    </citation>
    <scope>NUCLEOTIDE SEQUENCE [LARGE SCALE GENOMIC DNA]</scope>
    <source>
        <strain evidence="7 8">Pan216</strain>
    </source>
</reference>
<keyword evidence="2" id="KW-0547">Nucleotide-binding</keyword>
<dbReference type="SUPFAM" id="SSF56112">
    <property type="entry name" value="Protein kinase-like (PK-like)"/>
    <property type="match status" value="1"/>
</dbReference>
<keyword evidence="4" id="KW-0067">ATP-binding</keyword>
<dbReference type="RefSeq" id="WP_419193673.1">
    <property type="nucleotide sequence ID" value="NZ_CP036279.1"/>
</dbReference>
<keyword evidence="5" id="KW-0812">Transmembrane</keyword>
<evidence type="ECO:0000259" key="6">
    <source>
        <dbReference type="PROSITE" id="PS50011"/>
    </source>
</evidence>
<dbReference type="AlphaFoldDB" id="A0A518B4D9"/>
<dbReference type="SMART" id="SM00220">
    <property type="entry name" value="S_TKc"/>
    <property type="match status" value="1"/>
</dbReference>
<evidence type="ECO:0000256" key="4">
    <source>
        <dbReference type="ARBA" id="ARBA00022840"/>
    </source>
</evidence>
<evidence type="ECO:0000256" key="2">
    <source>
        <dbReference type="ARBA" id="ARBA00022741"/>
    </source>
</evidence>
<evidence type="ECO:0000313" key="8">
    <source>
        <dbReference type="Proteomes" id="UP000317093"/>
    </source>
</evidence>
<accession>A0A518B4D9</accession>
<name>A0A518B4D9_9BACT</name>